<gene>
    <name evidence="1" type="ORF">NCTC5047_01064</name>
</gene>
<evidence type="ECO:0000313" key="2">
    <source>
        <dbReference type="Proteomes" id="UP000254340"/>
    </source>
</evidence>
<reference evidence="1 2" key="1">
    <citation type="submission" date="2018-06" db="EMBL/GenBank/DDBJ databases">
        <authorList>
            <consortium name="Pathogen Informatics"/>
            <person name="Doyle S."/>
        </authorList>
    </citation>
    <scope>NUCLEOTIDE SEQUENCE [LARGE SCALE GENOMIC DNA]</scope>
    <source>
        <strain evidence="1 2">NCTC5047</strain>
    </source>
</reference>
<protein>
    <submittedName>
        <fullName evidence="1">Putative albicidin resistance protein</fullName>
    </submittedName>
</protein>
<proteinExistence type="predicted"/>
<sequence length="77" mass="8416">MASGCPTDSPQAMSLATRWMERLEQDTAGRPEFLTRLNEMHAAEPQMVEQTGVTPAIIAYITEAFARKQTGHLGAVP</sequence>
<dbReference type="AlphaFoldDB" id="A0A377XBJ2"/>
<dbReference type="EMBL" id="UGLH01000004">
    <property type="protein sequence ID" value="STT73366.1"/>
    <property type="molecule type" value="Genomic_DNA"/>
</dbReference>
<evidence type="ECO:0000313" key="1">
    <source>
        <dbReference type="EMBL" id="STT73366.1"/>
    </source>
</evidence>
<dbReference type="Proteomes" id="UP000254340">
    <property type="component" value="Unassembled WGS sequence"/>
</dbReference>
<accession>A0A377XBJ2</accession>
<name>A0A377XBJ2_KLEPN</name>
<organism evidence="1 2">
    <name type="scientific">Klebsiella pneumoniae</name>
    <dbReference type="NCBI Taxonomy" id="573"/>
    <lineage>
        <taxon>Bacteria</taxon>
        <taxon>Pseudomonadati</taxon>
        <taxon>Pseudomonadota</taxon>
        <taxon>Gammaproteobacteria</taxon>
        <taxon>Enterobacterales</taxon>
        <taxon>Enterobacteriaceae</taxon>
        <taxon>Klebsiella/Raoultella group</taxon>
        <taxon>Klebsiella</taxon>
        <taxon>Klebsiella pneumoniae complex</taxon>
    </lineage>
</organism>